<dbReference type="GeneID" id="42592527"/>
<evidence type="ECO:0000313" key="2">
    <source>
        <dbReference type="EMBL" id="MZZ15835.1"/>
    </source>
</evidence>
<name>A0A1V0M5J0_PSEAI</name>
<dbReference type="RefSeq" id="WP_010792481.1">
    <property type="nucleotide sequence ID" value="NZ_CAADPS010000963.1"/>
</dbReference>
<geneLocation type="plasmid" evidence="1">
    <name>pJB37</name>
</geneLocation>
<dbReference type="Proteomes" id="UP000644192">
    <property type="component" value="Unassembled WGS sequence"/>
</dbReference>
<reference evidence="1" key="1">
    <citation type="submission" date="2017-01" db="EMBL/GenBank/DDBJ databases">
        <title>Complete nucleotide sequence of an IncP-2 blaVIM-2-harboring megaplasmid from Pseudomonas aeruginosa.</title>
        <authorList>
            <person name="Botelho J."/>
            <person name="Grosso F."/>
            <person name="Mabrouk A."/>
            <person name="Peixe L."/>
        </authorList>
    </citation>
    <scope>NUCLEOTIDE SEQUENCE</scope>
    <source>
        <strain evidence="1">FFUP_PS_37</strain>
        <plasmid evidence="1">pJB37</plasmid>
    </source>
</reference>
<accession>A0A1V0M5J0</accession>
<evidence type="ECO:0000313" key="1">
    <source>
        <dbReference type="EMBL" id="ARD70163.1"/>
    </source>
</evidence>
<organism evidence="1">
    <name type="scientific">Pseudomonas aeruginosa</name>
    <dbReference type="NCBI Taxonomy" id="287"/>
    <lineage>
        <taxon>Bacteria</taxon>
        <taxon>Pseudomonadati</taxon>
        <taxon>Pseudomonadota</taxon>
        <taxon>Gammaproteobacteria</taxon>
        <taxon>Pseudomonadales</taxon>
        <taxon>Pseudomonadaceae</taxon>
        <taxon>Pseudomonas</taxon>
    </lineage>
</organism>
<reference evidence="2" key="2">
    <citation type="submission" date="2020-01" db="EMBL/GenBank/DDBJ databases">
        <title>Bacteria Cultured from War Wounds Associated with the Conflict in Eastern Ukraine.</title>
        <authorList>
            <person name="Snesrud E."/>
            <person name="Galac M.R."/>
            <person name="Mc Gann P."/>
            <person name="Valentine K."/>
            <person name="Viacheslav K."/>
        </authorList>
    </citation>
    <scope>NUCLEOTIDE SEQUENCE</scope>
    <source>
        <strain evidence="2">VNMU148</strain>
    </source>
</reference>
<proteinExistence type="predicted"/>
<sequence>MKAGIRILVQASAIVPLLVGGAQGNGGLEYQVFSERFHDLAATLTKHSGDGWSLKAVEVISLNCPQGVKECALVVMERELSSKPRASANNTRN</sequence>
<dbReference type="AlphaFoldDB" id="A0A1V0M5J0"/>
<gene>
    <name evidence="2" type="ORF">GUL26_26585</name>
</gene>
<keyword evidence="1" id="KW-0614">Plasmid</keyword>
<protein>
    <submittedName>
        <fullName evidence="1">Uncharacterized protein</fullName>
    </submittedName>
</protein>
<dbReference type="EMBL" id="WXZT01000024">
    <property type="protein sequence ID" value="MZZ15835.1"/>
    <property type="molecule type" value="Genomic_DNA"/>
</dbReference>
<dbReference type="EMBL" id="KY494864">
    <property type="protein sequence ID" value="ARD70163.1"/>
    <property type="molecule type" value="Genomic_DNA"/>
</dbReference>